<dbReference type="RefSeq" id="WP_014096990.1">
    <property type="nucleotide sequence ID" value="NZ_CP010525.1"/>
</dbReference>
<dbReference type="Pfam" id="PF10055">
    <property type="entry name" value="DUF2292"/>
    <property type="match status" value="1"/>
</dbReference>
<dbReference type="Proteomes" id="UP000032024">
    <property type="component" value="Chromosome"/>
</dbReference>
<dbReference type="Proteomes" id="UP000070376">
    <property type="component" value="Unassembled WGS sequence"/>
</dbReference>
<dbReference type="GeneID" id="93258443"/>
<gene>
    <name evidence="2" type="ORF">HMPREF3213_01608</name>
    <name evidence="1" type="ORF">SB48_HM08orf00828</name>
</gene>
<organism evidence="2 4">
    <name type="scientific">Heyndrickxia coagulans</name>
    <name type="common">Weizmannia coagulans</name>
    <dbReference type="NCBI Taxonomy" id="1398"/>
    <lineage>
        <taxon>Bacteria</taxon>
        <taxon>Bacillati</taxon>
        <taxon>Bacillota</taxon>
        <taxon>Bacilli</taxon>
        <taxon>Bacillales</taxon>
        <taxon>Bacillaceae</taxon>
        <taxon>Heyndrickxia</taxon>
    </lineage>
</organism>
<evidence type="ECO:0000313" key="4">
    <source>
        <dbReference type="Proteomes" id="UP000070376"/>
    </source>
</evidence>
<reference evidence="4" key="4">
    <citation type="submission" date="2016-01" db="EMBL/GenBank/DDBJ databases">
        <authorList>
            <person name="Mitreva M."/>
            <person name="Pepin K.H."/>
            <person name="Mihindukulasuriya K.A."/>
            <person name="Fulton R."/>
            <person name="Fronick C."/>
            <person name="O'Laughlin M."/>
            <person name="Miner T."/>
            <person name="Herter B."/>
            <person name="Rosa B.A."/>
            <person name="Cordes M."/>
            <person name="Tomlinson C."/>
            <person name="Wollam A."/>
            <person name="Palsikar V.B."/>
            <person name="Mardis E.R."/>
            <person name="Wilson R.K."/>
        </authorList>
    </citation>
    <scope>NUCLEOTIDE SEQUENCE [LARGE SCALE GENOMIC DNA]</scope>
    <source>
        <strain evidence="4">GED7749B</strain>
    </source>
</reference>
<evidence type="ECO:0000313" key="1">
    <source>
        <dbReference type="EMBL" id="AJO21333.1"/>
    </source>
</evidence>
<reference evidence="2" key="3">
    <citation type="submission" date="2016-01" db="EMBL/GenBank/DDBJ databases">
        <authorList>
            <person name="Oliw E.H."/>
        </authorList>
    </citation>
    <scope>NUCLEOTIDE SEQUENCE [LARGE SCALE GENOMIC DNA]</scope>
    <source>
        <strain evidence="2">GED7749B</strain>
    </source>
</reference>
<protein>
    <submittedName>
        <fullName evidence="2">Uncharacterized protein</fullName>
    </submittedName>
</protein>
<reference evidence="1" key="1">
    <citation type="submission" date="2015-01" db="EMBL/GenBank/DDBJ databases">
        <title>Comparative genome analysis of Bacillus coagulans HM-08, Clostridium butyricum HM-68, Bacillus subtilis HM-66 and Bacillus licheniformis BL-09.</title>
        <authorList>
            <person name="Zhang H."/>
        </authorList>
    </citation>
    <scope>NUCLEOTIDE SEQUENCE [LARGE SCALE GENOMIC DNA]</scope>
    <source>
        <strain evidence="1">HM-08</strain>
    </source>
</reference>
<dbReference type="EMBL" id="LRPN01000049">
    <property type="protein sequence ID" value="KWZ82763.1"/>
    <property type="molecule type" value="Genomic_DNA"/>
</dbReference>
<reference evidence="3" key="2">
    <citation type="submission" date="2015-01" db="EMBL/GenBank/DDBJ databases">
        <title>Comparative genome analysis of Bacillus coagulans HM-08, Clostridium butyricum HM-68, Bacillus subtilis HM-66 and Bacillus paralicheniformis BL-09.</title>
        <authorList>
            <person name="Zhang H."/>
        </authorList>
    </citation>
    <scope>NUCLEOTIDE SEQUENCE [LARGE SCALE GENOMIC DNA]</scope>
    <source>
        <strain evidence="3">HM-08</strain>
    </source>
</reference>
<dbReference type="AlphaFoldDB" id="A0A0C5BZH9"/>
<evidence type="ECO:0000313" key="2">
    <source>
        <dbReference type="EMBL" id="KWZ82763.1"/>
    </source>
</evidence>
<sequence length="59" mass="6667">MAHIDETKIARIMESLQKLEFGTVVISIHEGNITQIETTEKVRFALEKKKAALPNQKMG</sequence>
<dbReference type="PATRIC" id="fig|1398.18.peg.555"/>
<proteinExistence type="predicted"/>
<accession>A0A0C5BZH9</accession>
<keyword evidence="3" id="KW-1185">Reference proteome</keyword>
<dbReference type="InterPro" id="IPR018743">
    <property type="entry name" value="DUF2292"/>
</dbReference>
<evidence type="ECO:0000313" key="3">
    <source>
        <dbReference type="Proteomes" id="UP000032024"/>
    </source>
</evidence>
<name>A0A0C5BZH9_HEYCO</name>
<dbReference type="EMBL" id="CP010525">
    <property type="protein sequence ID" value="AJO21333.1"/>
    <property type="molecule type" value="Genomic_DNA"/>
</dbReference>